<proteinExistence type="predicted"/>
<dbReference type="RefSeq" id="XP_001270470.1">
    <property type="nucleotide sequence ID" value="XM_001270469.1"/>
</dbReference>
<dbReference type="PANTHER" id="PTHR24171">
    <property type="entry name" value="ANKYRIN REPEAT DOMAIN-CONTAINING PROTEIN 39-RELATED"/>
    <property type="match status" value="1"/>
</dbReference>
<dbReference type="AlphaFoldDB" id="A1CLR5"/>
<dbReference type="EMBL" id="DS027057">
    <property type="protein sequence ID" value="EAW09044.1"/>
    <property type="molecule type" value="Genomic_DNA"/>
</dbReference>
<dbReference type="Proteomes" id="UP000006701">
    <property type="component" value="Unassembled WGS sequence"/>
</dbReference>
<dbReference type="SMART" id="SM00248">
    <property type="entry name" value="ANK"/>
    <property type="match status" value="5"/>
</dbReference>
<keyword evidence="1" id="KW-0677">Repeat</keyword>
<dbReference type="Pfam" id="PF12796">
    <property type="entry name" value="Ank_2"/>
    <property type="match status" value="1"/>
</dbReference>
<gene>
    <name evidence="4" type="ORF">ACLA_077910</name>
</gene>
<evidence type="ECO:0000313" key="4">
    <source>
        <dbReference type="EMBL" id="EAW09044.1"/>
    </source>
</evidence>
<feature type="repeat" description="ANK" evidence="3">
    <location>
        <begin position="2"/>
        <end position="34"/>
    </location>
</feature>
<dbReference type="Gene3D" id="1.25.40.20">
    <property type="entry name" value="Ankyrin repeat-containing domain"/>
    <property type="match status" value="1"/>
</dbReference>
<dbReference type="InterPro" id="IPR036770">
    <property type="entry name" value="Ankyrin_rpt-contain_sf"/>
</dbReference>
<name>A1CLR5_ASPCL</name>
<dbReference type="PRINTS" id="PR01415">
    <property type="entry name" value="ANKYRIN"/>
</dbReference>
<dbReference type="InterPro" id="IPR002110">
    <property type="entry name" value="Ankyrin_rpt"/>
</dbReference>
<dbReference type="STRING" id="344612.A1CLR5"/>
<dbReference type="PANTHER" id="PTHR24171:SF8">
    <property type="entry name" value="BRCA1-ASSOCIATED RING DOMAIN PROTEIN 1"/>
    <property type="match status" value="1"/>
</dbReference>
<protein>
    <submittedName>
        <fullName evidence="4">Ankyrin repeat protein</fullName>
    </submittedName>
</protein>
<dbReference type="HOGENOM" id="CLU_1383846_0_0_1"/>
<dbReference type="SUPFAM" id="SSF48403">
    <property type="entry name" value="Ankyrin repeat"/>
    <property type="match status" value="1"/>
</dbReference>
<dbReference type="GO" id="GO:0004842">
    <property type="term" value="F:ubiquitin-protein transferase activity"/>
    <property type="evidence" value="ECO:0007669"/>
    <property type="project" value="TreeGrafter"/>
</dbReference>
<organism evidence="4 5">
    <name type="scientific">Aspergillus clavatus (strain ATCC 1007 / CBS 513.65 / DSM 816 / NCTC 3887 / NRRL 1 / QM 1276 / 107)</name>
    <dbReference type="NCBI Taxonomy" id="344612"/>
    <lineage>
        <taxon>Eukaryota</taxon>
        <taxon>Fungi</taxon>
        <taxon>Dikarya</taxon>
        <taxon>Ascomycota</taxon>
        <taxon>Pezizomycotina</taxon>
        <taxon>Eurotiomycetes</taxon>
        <taxon>Eurotiomycetidae</taxon>
        <taxon>Eurotiales</taxon>
        <taxon>Aspergillaceae</taxon>
        <taxon>Aspergillus</taxon>
        <taxon>Aspergillus subgen. Fumigati</taxon>
    </lineage>
</organism>
<evidence type="ECO:0000256" key="2">
    <source>
        <dbReference type="ARBA" id="ARBA00023043"/>
    </source>
</evidence>
<evidence type="ECO:0000256" key="1">
    <source>
        <dbReference type="ARBA" id="ARBA00022737"/>
    </source>
</evidence>
<sequence>MAGLTPIQAAAAYGDIRSVRDLISLGADVNSPATDNGMTALLAALKNQSLPLLKLLVQHGANVNHVIATKDCKFISPLGEAARLGWLKGVEFLLKHGLNVHDSRLDLALFQENELSDFLSPLGWAIKNRAEKMVALLLQHGADVRATVWSNNWRSASALIYALICRSSFEVIYRLIEKVPDLEDHPGWEDALEFVIL</sequence>
<feature type="repeat" description="ANK" evidence="3">
    <location>
        <begin position="36"/>
        <end position="64"/>
    </location>
</feature>
<dbReference type="PROSITE" id="PS50088">
    <property type="entry name" value="ANK_REPEAT"/>
    <property type="match status" value="2"/>
</dbReference>
<dbReference type="VEuPathDB" id="FungiDB:ACLA_077910"/>
<accession>A1CLR5</accession>
<dbReference type="KEGG" id="act:ACLA_077910"/>
<dbReference type="GO" id="GO:0085020">
    <property type="term" value="P:protein K6-linked ubiquitination"/>
    <property type="evidence" value="ECO:0007669"/>
    <property type="project" value="TreeGrafter"/>
</dbReference>
<dbReference type="eggNOG" id="KOG0505">
    <property type="taxonomic scope" value="Eukaryota"/>
</dbReference>
<keyword evidence="5" id="KW-1185">Reference proteome</keyword>
<keyword evidence="2 3" id="KW-0040">ANK repeat</keyword>
<dbReference type="GeneID" id="4702577"/>
<reference evidence="4 5" key="1">
    <citation type="journal article" date="2008" name="PLoS Genet.">
        <title>Genomic islands in the pathogenic filamentous fungus Aspergillus fumigatus.</title>
        <authorList>
            <person name="Fedorova N.D."/>
            <person name="Khaldi N."/>
            <person name="Joardar V.S."/>
            <person name="Maiti R."/>
            <person name="Amedeo P."/>
            <person name="Anderson M.J."/>
            <person name="Crabtree J."/>
            <person name="Silva J.C."/>
            <person name="Badger J.H."/>
            <person name="Albarraq A."/>
            <person name="Angiuoli S."/>
            <person name="Bussey H."/>
            <person name="Bowyer P."/>
            <person name="Cotty P.J."/>
            <person name="Dyer P.S."/>
            <person name="Egan A."/>
            <person name="Galens K."/>
            <person name="Fraser-Liggett C.M."/>
            <person name="Haas B.J."/>
            <person name="Inman J.M."/>
            <person name="Kent R."/>
            <person name="Lemieux S."/>
            <person name="Malavazi I."/>
            <person name="Orvis J."/>
            <person name="Roemer T."/>
            <person name="Ronning C.M."/>
            <person name="Sundaram J.P."/>
            <person name="Sutton G."/>
            <person name="Turner G."/>
            <person name="Venter J.C."/>
            <person name="White O.R."/>
            <person name="Whitty B.R."/>
            <person name="Youngman P."/>
            <person name="Wolfe K.H."/>
            <person name="Goldman G.H."/>
            <person name="Wortman J.R."/>
            <person name="Jiang B."/>
            <person name="Denning D.W."/>
            <person name="Nierman W.C."/>
        </authorList>
    </citation>
    <scope>NUCLEOTIDE SEQUENCE [LARGE SCALE GENOMIC DNA]</scope>
    <source>
        <strain evidence="5">ATCC 1007 / CBS 513.65 / DSM 816 / NCTC 3887 / NRRL 1</strain>
    </source>
</reference>
<dbReference type="OrthoDB" id="20872at2759"/>
<dbReference type="PROSITE" id="PS50297">
    <property type="entry name" value="ANK_REP_REGION"/>
    <property type="match status" value="2"/>
</dbReference>
<evidence type="ECO:0000313" key="5">
    <source>
        <dbReference type="Proteomes" id="UP000006701"/>
    </source>
</evidence>
<dbReference type="Pfam" id="PF00023">
    <property type="entry name" value="Ank"/>
    <property type="match status" value="1"/>
</dbReference>
<evidence type="ECO:0000256" key="3">
    <source>
        <dbReference type="PROSITE-ProRule" id="PRU00023"/>
    </source>
</evidence>